<evidence type="ECO:0000256" key="2">
    <source>
        <dbReference type="ARBA" id="ARBA00022801"/>
    </source>
</evidence>
<keyword evidence="1" id="KW-0645">Protease</keyword>
<evidence type="ECO:0000256" key="4">
    <source>
        <dbReference type="SAM" id="SignalP"/>
    </source>
</evidence>
<organism evidence="6">
    <name type="scientific">Lysobacter firmicutimachus</name>
    <dbReference type="NCBI Taxonomy" id="1792846"/>
    <lineage>
        <taxon>Bacteria</taxon>
        <taxon>Pseudomonadati</taxon>
        <taxon>Pseudomonadota</taxon>
        <taxon>Gammaproteobacteria</taxon>
        <taxon>Lysobacterales</taxon>
        <taxon>Lysobacteraceae</taxon>
        <taxon>Lysobacter</taxon>
    </lineage>
</organism>
<dbReference type="InterPro" id="IPR000209">
    <property type="entry name" value="Peptidase_S8/S53_dom"/>
</dbReference>
<protein>
    <submittedName>
        <fullName evidence="6">S8 family serine peptidase</fullName>
    </submittedName>
</protein>
<dbReference type="GO" id="GO:0004252">
    <property type="term" value="F:serine-type endopeptidase activity"/>
    <property type="evidence" value="ECO:0007669"/>
    <property type="project" value="InterPro"/>
</dbReference>
<dbReference type="AlphaFoldDB" id="A0AAU8N1L6"/>
<accession>A0AAU8N1L6</accession>
<dbReference type="Gene3D" id="3.40.50.200">
    <property type="entry name" value="Peptidase S8/S53 domain"/>
    <property type="match status" value="2"/>
</dbReference>
<sequence>MKQISSKKTFVVLGLAAACATVLMWSHRDAGTPSQGAPGDAFAASQASGAWPGAGLHGVAYAAPTPRNDAQAKLGSGQLLEAVQWLAQTQAGGGANSAAHANGAPAATGAGAGNAGRSARHAISAAAQIAALDRAGIPQRFRDGEKVKVSLDLALSYEDVQNPGLLDRATSALRDTLLAAGLQATPVNGSPTLEALVPLAKLEWVAGLQSVAQVSLMKMSQTAVFSDGATASNIDRLRALGQYGGLAENLRRDLRGEGLGIAIIDHFGNLGGEVAALQAAGEWPSNTAAEPNKITLRALPGQAFGHRGAAHGNAVTEIVYDIAPAASYRVYDSSGAADWVSAVQDAANLNAQNVIQGEPRAQVITASLGFDLYGPGDGTGNGSALKGLYDAIEAATRNGVLVLNAAGNEAQVHWDGNSTAGAVANVRQDFDLSAAGVDNVNRLNLGADFDGCIPVGAFSAADQENFEISATLGWNDWTNANNLTDADYRLELVRWADAVRRNGRVVTPAGWVVATQSDAAQNGGAGQTPLEGISFVPSAATRTAECDNVFNANRFAGGGKFGLRIVRKTAAANNFLRLMIGGYYTPQYAQAERSLIHPADSASVITVAALDAATSNLEAYSSRGPVLAAGGARPNGQAAGNAKPDMANFANVDTVSYGDNEFNGTSSATPHVAALALLGLQHQRQLTNATVPVLPANPTAQQRATYAAALRQRNVTLTGSVYDSLAYVAGTGGNDLGIAGFDSSYGTGRLKFHAQSQACFLTALYDPAYRGLLPAQANPLPAGQKSYDVLHDENDAACANAVAQ</sequence>
<reference evidence="6" key="1">
    <citation type="submission" date="2024-06" db="EMBL/GenBank/DDBJ databases">
        <authorList>
            <person name="Li S."/>
        </authorList>
    </citation>
    <scope>NUCLEOTIDE SEQUENCE</scope>
    <source>
        <strain evidence="6">SR10</strain>
    </source>
</reference>
<feature type="chain" id="PRO_5043717380" evidence="4">
    <location>
        <begin position="31"/>
        <end position="804"/>
    </location>
</feature>
<feature type="domain" description="Peptidase S8/S53" evidence="5">
    <location>
        <begin position="589"/>
        <end position="748"/>
    </location>
</feature>
<dbReference type="PROSITE" id="PS51257">
    <property type="entry name" value="PROKAR_LIPOPROTEIN"/>
    <property type="match status" value="1"/>
</dbReference>
<evidence type="ECO:0000256" key="3">
    <source>
        <dbReference type="ARBA" id="ARBA00022825"/>
    </source>
</evidence>
<dbReference type="Pfam" id="PF00082">
    <property type="entry name" value="Peptidase_S8"/>
    <property type="match status" value="1"/>
</dbReference>
<keyword evidence="4" id="KW-0732">Signal</keyword>
<evidence type="ECO:0000259" key="5">
    <source>
        <dbReference type="Pfam" id="PF00082"/>
    </source>
</evidence>
<evidence type="ECO:0000313" key="6">
    <source>
        <dbReference type="EMBL" id="XCO76968.1"/>
    </source>
</evidence>
<dbReference type="GO" id="GO:0006508">
    <property type="term" value="P:proteolysis"/>
    <property type="evidence" value="ECO:0007669"/>
    <property type="project" value="UniProtKB-KW"/>
</dbReference>
<dbReference type="RefSeq" id="WP_363800266.1">
    <property type="nucleotide sequence ID" value="NZ_CP159925.1"/>
</dbReference>
<keyword evidence="2" id="KW-0378">Hydrolase</keyword>
<dbReference type="EMBL" id="CP159925">
    <property type="protein sequence ID" value="XCO76968.1"/>
    <property type="molecule type" value="Genomic_DNA"/>
</dbReference>
<feature type="signal peptide" evidence="4">
    <location>
        <begin position="1"/>
        <end position="30"/>
    </location>
</feature>
<dbReference type="InterPro" id="IPR023828">
    <property type="entry name" value="Peptidase_S8_Ser-AS"/>
</dbReference>
<dbReference type="PROSITE" id="PS00138">
    <property type="entry name" value="SUBTILASE_SER"/>
    <property type="match status" value="1"/>
</dbReference>
<dbReference type="InterPro" id="IPR036852">
    <property type="entry name" value="Peptidase_S8/S53_dom_sf"/>
</dbReference>
<name>A0AAU8N1L6_9GAMM</name>
<evidence type="ECO:0000256" key="1">
    <source>
        <dbReference type="ARBA" id="ARBA00022670"/>
    </source>
</evidence>
<proteinExistence type="predicted"/>
<gene>
    <name evidence="6" type="ORF">ABU614_09335</name>
</gene>
<dbReference type="SUPFAM" id="SSF52743">
    <property type="entry name" value="Subtilisin-like"/>
    <property type="match status" value="1"/>
</dbReference>
<keyword evidence="3" id="KW-0720">Serine protease</keyword>